<comment type="caution">
    <text evidence="1">The sequence shown here is derived from an EMBL/GenBank/DDBJ whole genome shotgun (WGS) entry which is preliminary data.</text>
</comment>
<gene>
    <name evidence="1" type="ORF">CDAR_518661</name>
</gene>
<dbReference type="Proteomes" id="UP001054837">
    <property type="component" value="Unassembled WGS sequence"/>
</dbReference>
<keyword evidence="2" id="KW-1185">Reference proteome</keyword>
<accession>A0AAV4UVF9</accession>
<evidence type="ECO:0000313" key="1">
    <source>
        <dbReference type="EMBL" id="GIY61930.1"/>
    </source>
</evidence>
<sequence>MWDAKDVISRKRIGASAPKSAVNVAVLERRSKLIIRSLTLERKFPIPEVQPSGNVARNGNSEIEERKGLLVRKET</sequence>
<dbReference type="EMBL" id="BPLQ01012009">
    <property type="protein sequence ID" value="GIY61930.1"/>
    <property type="molecule type" value="Genomic_DNA"/>
</dbReference>
<organism evidence="1 2">
    <name type="scientific">Caerostris darwini</name>
    <dbReference type="NCBI Taxonomy" id="1538125"/>
    <lineage>
        <taxon>Eukaryota</taxon>
        <taxon>Metazoa</taxon>
        <taxon>Ecdysozoa</taxon>
        <taxon>Arthropoda</taxon>
        <taxon>Chelicerata</taxon>
        <taxon>Arachnida</taxon>
        <taxon>Araneae</taxon>
        <taxon>Araneomorphae</taxon>
        <taxon>Entelegynae</taxon>
        <taxon>Araneoidea</taxon>
        <taxon>Araneidae</taxon>
        <taxon>Caerostris</taxon>
    </lineage>
</organism>
<evidence type="ECO:0000313" key="2">
    <source>
        <dbReference type="Proteomes" id="UP001054837"/>
    </source>
</evidence>
<name>A0AAV4UVF9_9ARAC</name>
<dbReference type="AlphaFoldDB" id="A0AAV4UVF9"/>
<reference evidence="1 2" key="1">
    <citation type="submission" date="2021-06" db="EMBL/GenBank/DDBJ databases">
        <title>Caerostris darwini draft genome.</title>
        <authorList>
            <person name="Kono N."/>
            <person name="Arakawa K."/>
        </authorList>
    </citation>
    <scope>NUCLEOTIDE SEQUENCE [LARGE SCALE GENOMIC DNA]</scope>
</reference>
<proteinExistence type="predicted"/>
<protein>
    <submittedName>
        <fullName evidence="1">Uncharacterized protein</fullName>
    </submittedName>
</protein>